<dbReference type="RefSeq" id="WP_234654697.1">
    <property type="nucleotide sequence ID" value="NZ_CP094997.1"/>
</dbReference>
<keyword evidence="1" id="KW-0732">Signal</keyword>
<feature type="signal peptide" evidence="1">
    <location>
        <begin position="1"/>
        <end position="19"/>
    </location>
</feature>
<evidence type="ECO:0000256" key="1">
    <source>
        <dbReference type="SAM" id="SignalP"/>
    </source>
</evidence>
<organism evidence="2 3">
    <name type="scientific">Dyadobacter chenwenxiniae</name>
    <dbReference type="NCBI Taxonomy" id="2906456"/>
    <lineage>
        <taxon>Bacteria</taxon>
        <taxon>Pseudomonadati</taxon>
        <taxon>Bacteroidota</taxon>
        <taxon>Cytophagia</taxon>
        <taxon>Cytophagales</taxon>
        <taxon>Spirosomataceae</taxon>
        <taxon>Dyadobacter</taxon>
    </lineage>
</organism>
<proteinExistence type="predicted"/>
<sequence>MQKHLSVSLLILAVFAWNACQRNNQSDQEKLEKTNSDTKGTFGYDVAFLKKHNNALVLQAPDNTDAQAIIIPEYQGRVMTSTASGSKGNSYGWINYDLIESGANQPHINAFGGEERFWLSPEGGQFSVYFKKGQTFDFANWQTPAIIDTVTYQAVESDGSSVSFRVNAIIENYSGTVFVVEINRKISMLDKASIMSELDIVSLEGCKAVAYESINSLTNKDADWKPETGMLGIWLLGMFQPTEKTVIIAPFSTHHSKQPLLTDDYFGKIPADRIVVKDSAVYLKADGKFRSKIGIAPQSARNVAGSYDAEKGILTIIQYNLKPEEKYLKSTWEIHEDPYDGDAFNAYNDGKLADGTQMGPFYELESNSPAKALRKGEKLTHRQRTYHFEGSKETLGAISLRVLGVSLYDIATAFK</sequence>
<evidence type="ECO:0008006" key="4">
    <source>
        <dbReference type="Google" id="ProtNLM"/>
    </source>
</evidence>
<name>A0A9X1PK19_9BACT</name>
<dbReference type="Proteomes" id="UP001139000">
    <property type="component" value="Unassembled WGS sequence"/>
</dbReference>
<evidence type="ECO:0000313" key="2">
    <source>
        <dbReference type="EMBL" id="MCF0061424.1"/>
    </source>
</evidence>
<accession>A0A9X1PK19</accession>
<dbReference type="AlphaFoldDB" id="A0A9X1PK19"/>
<feature type="chain" id="PRO_5040853970" description="Lipoprotein" evidence="1">
    <location>
        <begin position="20"/>
        <end position="415"/>
    </location>
</feature>
<dbReference type="Pfam" id="PF20583">
    <property type="entry name" value="DUF6786"/>
    <property type="match status" value="1"/>
</dbReference>
<reference evidence="2" key="1">
    <citation type="submission" date="2021-12" db="EMBL/GenBank/DDBJ databases">
        <title>Novel species in genus Dyadobacter.</title>
        <authorList>
            <person name="Ma C."/>
        </authorList>
    </citation>
    <scope>NUCLEOTIDE SEQUENCE</scope>
    <source>
        <strain evidence="2">LJ419</strain>
    </source>
</reference>
<protein>
    <recommendedName>
        <fullName evidence="4">Lipoprotein</fullName>
    </recommendedName>
</protein>
<dbReference type="InterPro" id="IPR046713">
    <property type="entry name" value="DUF6786"/>
</dbReference>
<keyword evidence="3" id="KW-1185">Reference proteome</keyword>
<dbReference type="EMBL" id="JAJTTC010000001">
    <property type="protein sequence ID" value="MCF0061424.1"/>
    <property type="molecule type" value="Genomic_DNA"/>
</dbReference>
<gene>
    <name evidence="2" type="ORF">LXM26_07970</name>
</gene>
<comment type="caution">
    <text evidence="2">The sequence shown here is derived from an EMBL/GenBank/DDBJ whole genome shotgun (WGS) entry which is preliminary data.</text>
</comment>
<evidence type="ECO:0000313" key="3">
    <source>
        <dbReference type="Proteomes" id="UP001139000"/>
    </source>
</evidence>